<dbReference type="RefSeq" id="WP_201372546.1">
    <property type="nucleotide sequence ID" value="NZ_BNJG01000002.1"/>
</dbReference>
<keyword evidence="2" id="KW-0238">DNA-binding</keyword>
<feature type="domain" description="HTH hxlR-type" evidence="5">
    <location>
        <begin position="12"/>
        <end position="111"/>
    </location>
</feature>
<gene>
    <name evidence="6" type="primary">ydeP_2</name>
    <name evidence="6" type="ORF">KSB_44010</name>
</gene>
<evidence type="ECO:0000256" key="4">
    <source>
        <dbReference type="SAM" id="MobiDB-lite"/>
    </source>
</evidence>
<accession>A0ABQ3UT15</accession>
<dbReference type="Pfam" id="PF01638">
    <property type="entry name" value="HxlR"/>
    <property type="match status" value="1"/>
</dbReference>
<reference evidence="6 7" key="1">
    <citation type="journal article" date="2021" name="Int. J. Syst. Evol. Microbiol.">
        <title>Reticulibacter mediterranei gen. nov., sp. nov., within the new family Reticulibacteraceae fam. nov., and Ktedonospora formicarum gen. nov., sp. nov., Ktedonobacter robiniae sp. nov., Dictyobacter formicarum sp. nov. and Dictyobacter arantiisoli sp. nov., belonging to the class Ktedonobacteria.</title>
        <authorList>
            <person name="Yabe S."/>
            <person name="Zheng Y."/>
            <person name="Wang C.M."/>
            <person name="Sakai Y."/>
            <person name="Abe K."/>
            <person name="Yokota A."/>
            <person name="Donadio S."/>
            <person name="Cavaletti L."/>
            <person name="Monciardini P."/>
        </authorList>
    </citation>
    <scope>NUCLEOTIDE SEQUENCE [LARGE SCALE GENOMIC DNA]</scope>
    <source>
        <strain evidence="6 7">SOSP1-30</strain>
    </source>
</reference>
<evidence type="ECO:0000313" key="6">
    <source>
        <dbReference type="EMBL" id="GHO55926.1"/>
    </source>
</evidence>
<dbReference type="EMBL" id="BNJG01000002">
    <property type="protein sequence ID" value="GHO55926.1"/>
    <property type="molecule type" value="Genomic_DNA"/>
</dbReference>
<keyword evidence="7" id="KW-1185">Reference proteome</keyword>
<dbReference type="SUPFAM" id="SSF46785">
    <property type="entry name" value="Winged helix' DNA-binding domain"/>
    <property type="match status" value="1"/>
</dbReference>
<evidence type="ECO:0000256" key="2">
    <source>
        <dbReference type="ARBA" id="ARBA00023125"/>
    </source>
</evidence>
<feature type="region of interest" description="Disordered" evidence="4">
    <location>
        <begin position="110"/>
        <end position="130"/>
    </location>
</feature>
<evidence type="ECO:0000256" key="3">
    <source>
        <dbReference type="ARBA" id="ARBA00023163"/>
    </source>
</evidence>
<protein>
    <submittedName>
        <fullName evidence="6">HTH-type transcriptional regulator YdeP</fullName>
    </submittedName>
</protein>
<keyword evidence="1" id="KW-0805">Transcription regulation</keyword>
<dbReference type="InterPro" id="IPR036390">
    <property type="entry name" value="WH_DNA-bd_sf"/>
</dbReference>
<comment type="caution">
    <text evidence="6">The sequence shown here is derived from an EMBL/GenBank/DDBJ whole genome shotgun (WGS) entry which is preliminary data.</text>
</comment>
<dbReference type="InterPro" id="IPR002577">
    <property type="entry name" value="HTH_HxlR"/>
</dbReference>
<evidence type="ECO:0000259" key="5">
    <source>
        <dbReference type="PROSITE" id="PS51118"/>
    </source>
</evidence>
<dbReference type="Proteomes" id="UP000654345">
    <property type="component" value="Unassembled WGS sequence"/>
</dbReference>
<dbReference type="PANTHER" id="PTHR33204:SF33">
    <property type="entry name" value="TRANSCRIPTIONAL REGULATOR, MARR FAMILY"/>
    <property type="match status" value="1"/>
</dbReference>
<evidence type="ECO:0000256" key="1">
    <source>
        <dbReference type="ARBA" id="ARBA00023015"/>
    </source>
</evidence>
<organism evidence="6 7">
    <name type="scientific">Ktedonobacter robiniae</name>
    <dbReference type="NCBI Taxonomy" id="2778365"/>
    <lineage>
        <taxon>Bacteria</taxon>
        <taxon>Bacillati</taxon>
        <taxon>Chloroflexota</taxon>
        <taxon>Ktedonobacteria</taxon>
        <taxon>Ktedonobacterales</taxon>
        <taxon>Ktedonobacteraceae</taxon>
        <taxon>Ktedonobacter</taxon>
    </lineage>
</organism>
<dbReference type="PANTHER" id="PTHR33204">
    <property type="entry name" value="TRANSCRIPTIONAL REGULATOR, MARR FAMILY"/>
    <property type="match status" value="1"/>
</dbReference>
<dbReference type="Gene3D" id="1.10.10.10">
    <property type="entry name" value="Winged helix-like DNA-binding domain superfamily/Winged helix DNA-binding domain"/>
    <property type="match status" value="1"/>
</dbReference>
<proteinExistence type="predicted"/>
<evidence type="ECO:0000313" key="7">
    <source>
        <dbReference type="Proteomes" id="UP000654345"/>
    </source>
</evidence>
<keyword evidence="3" id="KW-0804">Transcription</keyword>
<name>A0ABQ3UT15_9CHLR</name>
<dbReference type="PROSITE" id="PS51118">
    <property type="entry name" value="HTH_HXLR"/>
    <property type="match status" value="1"/>
</dbReference>
<dbReference type="InterPro" id="IPR036388">
    <property type="entry name" value="WH-like_DNA-bd_sf"/>
</dbReference>
<sequence length="130" mass="15207">MQQEINTTGTKCYVEKTVDVMGGKWKPMILHALLINGPRRFGELNRLVPEATQRILTLQLRELEEDGVIHREVYKQVPPKVEYSLTPFGLTLEPILVLMRQWGERYADSVETSRNHSHNERERQHGMQRL</sequence>